<accession>A0A0A8XMY4</accession>
<dbReference type="EMBL" id="GBRH01283474">
    <property type="protein sequence ID" value="JAD14421.1"/>
    <property type="molecule type" value="Transcribed_RNA"/>
</dbReference>
<evidence type="ECO:0000313" key="1">
    <source>
        <dbReference type="EMBL" id="JAD14421.1"/>
    </source>
</evidence>
<reference evidence="1" key="1">
    <citation type="submission" date="2014-09" db="EMBL/GenBank/DDBJ databases">
        <authorList>
            <person name="Magalhaes I.L.F."/>
            <person name="Oliveira U."/>
            <person name="Santos F.R."/>
            <person name="Vidigal T.H.D.A."/>
            <person name="Brescovit A.D."/>
            <person name="Santos A.J."/>
        </authorList>
    </citation>
    <scope>NUCLEOTIDE SEQUENCE</scope>
    <source>
        <tissue evidence="1">Shoot tissue taken approximately 20 cm above the soil surface</tissue>
    </source>
</reference>
<reference evidence="1" key="2">
    <citation type="journal article" date="2015" name="Data Brief">
        <title>Shoot transcriptome of the giant reed, Arundo donax.</title>
        <authorList>
            <person name="Barrero R.A."/>
            <person name="Guerrero F.D."/>
            <person name="Moolhuijzen P."/>
            <person name="Goolsby J.A."/>
            <person name="Tidwell J."/>
            <person name="Bellgard S.E."/>
            <person name="Bellgard M.I."/>
        </authorList>
    </citation>
    <scope>NUCLEOTIDE SEQUENCE</scope>
    <source>
        <tissue evidence="1">Shoot tissue taken approximately 20 cm above the soil surface</tissue>
    </source>
</reference>
<sequence>MAISSTSALALPMAAPSTSAAALPTTAASTVGPPYGGPLRSWSHQPQLSPSPALIHPRFGAVMIWGKVDATCLDLKCLHPLWHLGGCMLRSNDFLCLFAEFFLWSIVRQSSPFFLRNGRVHLMLLGIGWFIRLVTCYYLCMDSIRF</sequence>
<organism evidence="1">
    <name type="scientific">Arundo donax</name>
    <name type="common">Giant reed</name>
    <name type="synonym">Donax arundinaceus</name>
    <dbReference type="NCBI Taxonomy" id="35708"/>
    <lineage>
        <taxon>Eukaryota</taxon>
        <taxon>Viridiplantae</taxon>
        <taxon>Streptophyta</taxon>
        <taxon>Embryophyta</taxon>
        <taxon>Tracheophyta</taxon>
        <taxon>Spermatophyta</taxon>
        <taxon>Magnoliopsida</taxon>
        <taxon>Liliopsida</taxon>
        <taxon>Poales</taxon>
        <taxon>Poaceae</taxon>
        <taxon>PACMAD clade</taxon>
        <taxon>Arundinoideae</taxon>
        <taxon>Arundineae</taxon>
        <taxon>Arundo</taxon>
    </lineage>
</organism>
<protein>
    <submittedName>
        <fullName evidence="1">Uncharacterized protein</fullName>
    </submittedName>
</protein>
<proteinExistence type="predicted"/>
<name>A0A0A8XMY4_ARUDO</name>
<dbReference type="AlphaFoldDB" id="A0A0A8XMY4"/>